<name>A0ABX7QGW8_9FLAO</name>
<dbReference type="Pfam" id="PF19383">
    <property type="entry name" value="DUF5958"/>
    <property type="match status" value="1"/>
</dbReference>
<proteinExistence type="predicted"/>
<accession>A0ABX7QGW8</accession>
<dbReference type="Proteomes" id="UP000663440">
    <property type="component" value="Chromosome"/>
</dbReference>
<protein>
    <submittedName>
        <fullName evidence="1">Uncharacterized protein</fullName>
    </submittedName>
</protein>
<reference evidence="1 2" key="1">
    <citation type="submission" date="2021-03" db="EMBL/GenBank/DDBJ databases">
        <title>Flavobacterium kribbensis sp. nov, an endophytic bacteria, isolated from soybean.</title>
        <authorList>
            <person name="Lee J."/>
            <person name="Seo J."/>
        </authorList>
    </citation>
    <scope>NUCLEOTIDE SEQUENCE [LARGE SCALE GENOMIC DNA]</scope>
    <source>
        <strain evidence="1 2">BB8</strain>
    </source>
</reference>
<dbReference type="RefSeq" id="WP_207297485.1">
    <property type="nucleotide sequence ID" value="NZ_CP071448.1"/>
</dbReference>
<keyword evidence="2" id="KW-1185">Reference proteome</keyword>
<evidence type="ECO:0000313" key="2">
    <source>
        <dbReference type="Proteomes" id="UP000663440"/>
    </source>
</evidence>
<dbReference type="EMBL" id="CP071448">
    <property type="protein sequence ID" value="QSW90319.1"/>
    <property type="molecule type" value="Genomic_DNA"/>
</dbReference>
<sequence>MLYLSILNNAVVNSFTNLLKVILMMTQQEILINKIAQGKIDFKPGLELLLNDEDYNFEKLFKILHIYIFNSIPNKVDYNSEVYQNALKTIPLKSTYTPIVILKTFPTKIAFNKLISLPSAENIKTITALLWIFKITDTQRRNTECKNGCDHFWHQLDITSNQNS</sequence>
<dbReference type="InterPro" id="IPR046002">
    <property type="entry name" value="DUF5958"/>
</dbReference>
<gene>
    <name evidence="1" type="ORF">J0383_05755</name>
</gene>
<organism evidence="1 2">
    <name type="scientific">Flavobacterium endoglycinae</name>
    <dbReference type="NCBI Taxonomy" id="2816357"/>
    <lineage>
        <taxon>Bacteria</taxon>
        <taxon>Pseudomonadati</taxon>
        <taxon>Bacteroidota</taxon>
        <taxon>Flavobacteriia</taxon>
        <taxon>Flavobacteriales</taxon>
        <taxon>Flavobacteriaceae</taxon>
        <taxon>Flavobacterium</taxon>
    </lineage>
</organism>
<evidence type="ECO:0000313" key="1">
    <source>
        <dbReference type="EMBL" id="QSW90319.1"/>
    </source>
</evidence>